<evidence type="ECO:0000313" key="1">
    <source>
        <dbReference type="EMBL" id="QHU23262.1"/>
    </source>
</evidence>
<dbReference type="AlphaFoldDB" id="A0A6C0KZ44"/>
<name>A0A6C0KZ44_9ZZZZ</name>
<dbReference type="EMBL" id="MN741026">
    <property type="protein sequence ID" value="QHU23262.1"/>
    <property type="molecule type" value="Genomic_DNA"/>
</dbReference>
<accession>A0A6C0KZ44</accession>
<sequence>MSYTEAILKDLECNYIDLNNNNSNQMNQPCINREITNPSIIEGFANDSSSGSQYIPHGSCGDGQMLENNECVEVCNRCVTTKPTQPLHKKNNINQDHFNYIFTNVIQ</sequence>
<proteinExistence type="predicted"/>
<organism evidence="1">
    <name type="scientific">viral metagenome</name>
    <dbReference type="NCBI Taxonomy" id="1070528"/>
    <lineage>
        <taxon>unclassified sequences</taxon>
        <taxon>metagenomes</taxon>
        <taxon>organismal metagenomes</taxon>
    </lineage>
</organism>
<reference evidence="1" key="1">
    <citation type="journal article" date="2020" name="Nature">
        <title>Giant virus diversity and host interactions through global metagenomics.</title>
        <authorList>
            <person name="Schulz F."/>
            <person name="Roux S."/>
            <person name="Paez-Espino D."/>
            <person name="Jungbluth S."/>
            <person name="Walsh D.A."/>
            <person name="Denef V.J."/>
            <person name="McMahon K.D."/>
            <person name="Konstantinidis K.T."/>
            <person name="Eloe-Fadrosh E.A."/>
            <person name="Kyrpides N.C."/>
            <person name="Woyke T."/>
        </authorList>
    </citation>
    <scope>NUCLEOTIDE SEQUENCE</scope>
    <source>
        <strain evidence="1">GVMAG-S-ERX555907-94</strain>
    </source>
</reference>
<protein>
    <submittedName>
        <fullName evidence="1">Uncharacterized protein</fullName>
    </submittedName>
</protein>